<dbReference type="Gene3D" id="3.90.260.10">
    <property type="entry name" value="Transglutaminase-like"/>
    <property type="match status" value="1"/>
</dbReference>
<dbReference type="GO" id="GO:0006289">
    <property type="term" value="P:nucleotide-excision repair"/>
    <property type="evidence" value="ECO:0007669"/>
    <property type="project" value="InterPro"/>
</dbReference>
<organism evidence="10 11">
    <name type="scientific">Hydnomerulius pinastri MD-312</name>
    <dbReference type="NCBI Taxonomy" id="994086"/>
    <lineage>
        <taxon>Eukaryota</taxon>
        <taxon>Fungi</taxon>
        <taxon>Dikarya</taxon>
        <taxon>Basidiomycota</taxon>
        <taxon>Agaricomycotina</taxon>
        <taxon>Agaricomycetes</taxon>
        <taxon>Agaricomycetidae</taxon>
        <taxon>Boletales</taxon>
        <taxon>Boletales incertae sedis</taxon>
        <taxon>Leucogyrophana</taxon>
    </lineage>
</organism>
<proteinExistence type="inferred from homology"/>
<evidence type="ECO:0000256" key="1">
    <source>
        <dbReference type="ARBA" id="ARBA00004123"/>
    </source>
</evidence>
<dbReference type="InterPro" id="IPR036985">
    <property type="entry name" value="Transglutaminase-like_sf"/>
</dbReference>
<accession>A0A0C9VGC0</accession>
<feature type="compositionally biased region" description="Basic and acidic residues" evidence="6">
    <location>
        <begin position="864"/>
        <end position="876"/>
    </location>
</feature>
<evidence type="ECO:0000256" key="6">
    <source>
        <dbReference type="SAM" id="MobiDB-lite"/>
    </source>
</evidence>
<evidence type="ECO:0000259" key="9">
    <source>
        <dbReference type="SMART" id="SM01032"/>
    </source>
</evidence>
<evidence type="ECO:0000313" key="10">
    <source>
        <dbReference type="EMBL" id="KIJ64619.1"/>
    </source>
</evidence>
<dbReference type="Pfam" id="PF03835">
    <property type="entry name" value="Rad4"/>
    <property type="match status" value="1"/>
</dbReference>
<sequence>MAPDENSLAGDSSDDELDWEEVHVPEQQATHEQSNEQLELELTGPIPRPNIEITLHTRAKKDDAKKQASAALHAQRVLRTTSHKIHTVALLANVRVRNKWLNDELLHARLLSMTPLSLQNGFAMIHKSRIPDQNKRGRLFEAAVTRLVDWWSGTFFTVSLTGHLKNKTFDEVQKETSQSNEPYDPESDSDGSERIRSVNSLMKHALMQTGSRDISAQLFTALCRALDIPARLVVSLQSVPWQSRVGEPTVKKDGSKGKAKAPQTSVDNQDVPEVNDESEMEEVDIPSTTSKGKDKAQAGKLPISDKCDVEQGKGKEKAKVVIKLRRPKSQSTSRRTSPVLGSRSLKSPDPTITPPVFWTEVFSRADSRWLPVDPIRGIVNKRHVFDPTASQNAIPSKSSVRQENRMLYVVGLEEDGFGRDVTARYARDYTAKVSKVQGVGAGPIGGRKEWWARVVHMVTRPYRLQRDDLEDDELYNHQLTEGMPTTIAGFKAHPLYALARHLKREEVIDPPTELGKFRGEPVYPRSSVISLKTAENWVRQGRVVREGCQPMKMVKQRAVTISRQREMEVALERAKTEGHAGGDDEVMQGLYARSQTELYKPDPIKDGKIPKNDFGNIDLYVPSMLPEGAVHIPFRGVAKIAKKLGFDYAEAVTGFEFKKRRAFPVLEGIVVATRNEDAYLEAERDAEDKARAKRLDQVCKRWVRLVHGLRIRDRLQKQYASNAEDKPEQPQHWLDTQVADVDGDEEPGGFLTTADDVVEPFRLPKDTHPHSALTFLPSVGDDHSHHDKGVNDRKPTIVSNPRPRDLSLSRSGDIEMDLVVPQYSNGAPKTMRELAEYHAQQEMAQQESLVPTRPGTPATVPEVENVRSSRRGRETVDGATSSTPLPTTKGVRPSRKRPRKSTLSSSCQDAEGAPPKRGRVLVTEASNHAPARVLRPRASKSAAKIQEEREMEEAYRRAVAK</sequence>
<feature type="domain" description="Rad4 beta-hairpin" evidence="7">
    <location>
        <begin position="479"/>
        <end position="529"/>
    </location>
</feature>
<dbReference type="InterPro" id="IPR042488">
    <property type="entry name" value="Rad4_BHD3_sf"/>
</dbReference>
<dbReference type="OrthoDB" id="300780at2759"/>
<dbReference type="GO" id="GO:0071942">
    <property type="term" value="C:XPC complex"/>
    <property type="evidence" value="ECO:0007669"/>
    <property type="project" value="TreeGrafter"/>
</dbReference>
<evidence type="ECO:0008006" key="12">
    <source>
        <dbReference type="Google" id="ProtNLM"/>
    </source>
</evidence>
<dbReference type="Pfam" id="PF10405">
    <property type="entry name" value="BHD_3"/>
    <property type="match status" value="1"/>
</dbReference>
<evidence type="ECO:0000256" key="3">
    <source>
        <dbReference type="ARBA" id="ARBA00022763"/>
    </source>
</evidence>
<keyword evidence="5" id="KW-0539">Nucleus</keyword>
<feature type="region of interest" description="Disordered" evidence="6">
    <location>
        <begin position="1"/>
        <end position="37"/>
    </location>
</feature>
<comment type="similarity">
    <text evidence="2">Belongs to the XPC family.</text>
</comment>
<feature type="domain" description="Rad4 beta-hairpin" evidence="9">
    <location>
        <begin position="609"/>
        <end position="683"/>
    </location>
</feature>
<keyword evidence="4" id="KW-0234">DNA repair</keyword>
<feature type="compositionally biased region" description="Acidic residues" evidence="6">
    <location>
        <begin position="273"/>
        <end position="284"/>
    </location>
</feature>
<dbReference type="Pfam" id="PF10403">
    <property type="entry name" value="BHD_1"/>
    <property type="match status" value="1"/>
</dbReference>
<dbReference type="Gene3D" id="3.30.60.290">
    <property type="entry name" value="Rad4, beta-hairpin domain BHD2"/>
    <property type="match status" value="1"/>
</dbReference>
<dbReference type="AlphaFoldDB" id="A0A0C9VGC0"/>
<feature type="compositionally biased region" description="Polar residues" evidence="6">
    <location>
        <begin position="27"/>
        <end position="37"/>
    </location>
</feature>
<dbReference type="SMART" id="SM01030">
    <property type="entry name" value="BHD_1"/>
    <property type="match status" value="1"/>
</dbReference>
<feature type="compositionally biased region" description="Basic and acidic residues" evidence="6">
    <location>
        <begin position="945"/>
        <end position="961"/>
    </location>
</feature>
<feature type="region of interest" description="Disordered" evidence="6">
    <location>
        <begin position="246"/>
        <end position="347"/>
    </location>
</feature>
<evidence type="ECO:0000259" key="7">
    <source>
        <dbReference type="SMART" id="SM01030"/>
    </source>
</evidence>
<feature type="region of interest" description="Disordered" evidence="6">
    <location>
        <begin position="171"/>
        <end position="193"/>
    </location>
</feature>
<dbReference type="InterPro" id="IPR018327">
    <property type="entry name" value="BHD_2"/>
</dbReference>
<feature type="region of interest" description="Disordered" evidence="6">
    <location>
        <begin position="778"/>
        <end position="810"/>
    </location>
</feature>
<dbReference type="EMBL" id="KN839846">
    <property type="protein sequence ID" value="KIJ64619.1"/>
    <property type="molecule type" value="Genomic_DNA"/>
</dbReference>
<dbReference type="InterPro" id="IPR018325">
    <property type="entry name" value="Rad4/PNGase_transGLS-fold"/>
</dbReference>
<dbReference type="Proteomes" id="UP000053820">
    <property type="component" value="Unassembled WGS sequence"/>
</dbReference>
<dbReference type="Pfam" id="PF10404">
    <property type="entry name" value="BHD_2"/>
    <property type="match status" value="1"/>
</dbReference>
<evidence type="ECO:0000256" key="5">
    <source>
        <dbReference type="ARBA" id="ARBA00023242"/>
    </source>
</evidence>
<dbReference type="FunFam" id="3.30.70.2460:FF:000001">
    <property type="entry name" value="DNA repair protein Rad4 family"/>
    <property type="match status" value="1"/>
</dbReference>
<keyword evidence="11" id="KW-1185">Reference proteome</keyword>
<dbReference type="GO" id="GO:0000111">
    <property type="term" value="C:nucleotide-excision repair factor 2 complex"/>
    <property type="evidence" value="ECO:0007669"/>
    <property type="project" value="TreeGrafter"/>
</dbReference>
<dbReference type="InterPro" id="IPR018326">
    <property type="entry name" value="Rad4_beta-hairpin_dom1"/>
</dbReference>
<evidence type="ECO:0000256" key="4">
    <source>
        <dbReference type="ARBA" id="ARBA00023204"/>
    </source>
</evidence>
<dbReference type="SMART" id="SM01031">
    <property type="entry name" value="BHD_2"/>
    <property type="match status" value="1"/>
</dbReference>
<dbReference type="Gene3D" id="2.20.20.110">
    <property type="entry name" value="Rad4, beta-hairpin domain BHD1"/>
    <property type="match status" value="1"/>
</dbReference>
<dbReference type="GO" id="GO:0003684">
    <property type="term" value="F:damaged DNA binding"/>
    <property type="evidence" value="ECO:0007669"/>
    <property type="project" value="InterPro"/>
</dbReference>
<gene>
    <name evidence="10" type="ORF">HYDPIDRAFT_90094</name>
</gene>
<protein>
    <recommendedName>
        <fullName evidence="12">Rad4-domain-containing protein</fullName>
    </recommendedName>
</protein>
<dbReference type="InterPro" id="IPR004583">
    <property type="entry name" value="DNA_repair_Rad4"/>
</dbReference>
<keyword evidence="3" id="KW-0227">DNA damage</keyword>
<feature type="region of interest" description="Disordered" evidence="6">
    <location>
        <begin position="841"/>
        <end position="961"/>
    </location>
</feature>
<feature type="domain" description="Rad4 beta-hairpin" evidence="8">
    <location>
        <begin position="531"/>
        <end position="602"/>
    </location>
</feature>
<evidence type="ECO:0000259" key="8">
    <source>
        <dbReference type="SMART" id="SM01031"/>
    </source>
</evidence>
<evidence type="ECO:0000256" key="2">
    <source>
        <dbReference type="ARBA" id="ARBA00009525"/>
    </source>
</evidence>
<name>A0A0C9VGC0_9AGAM</name>
<comment type="subcellular location">
    <subcellularLocation>
        <location evidence="1">Nucleus</location>
    </subcellularLocation>
</comment>
<dbReference type="SMART" id="SM01032">
    <property type="entry name" value="BHD_3"/>
    <property type="match status" value="1"/>
</dbReference>
<dbReference type="PANTHER" id="PTHR12135:SF0">
    <property type="entry name" value="DNA REPAIR PROTEIN COMPLEMENTING XP-C CELLS"/>
    <property type="match status" value="1"/>
</dbReference>
<reference evidence="10 11" key="1">
    <citation type="submission" date="2014-04" db="EMBL/GenBank/DDBJ databases">
        <title>Evolutionary Origins and Diversification of the Mycorrhizal Mutualists.</title>
        <authorList>
            <consortium name="DOE Joint Genome Institute"/>
            <consortium name="Mycorrhizal Genomics Consortium"/>
            <person name="Kohler A."/>
            <person name="Kuo A."/>
            <person name="Nagy L.G."/>
            <person name="Floudas D."/>
            <person name="Copeland A."/>
            <person name="Barry K.W."/>
            <person name="Cichocki N."/>
            <person name="Veneault-Fourrey C."/>
            <person name="LaButti K."/>
            <person name="Lindquist E.A."/>
            <person name="Lipzen A."/>
            <person name="Lundell T."/>
            <person name="Morin E."/>
            <person name="Murat C."/>
            <person name="Riley R."/>
            <person name="Ohm R."/>
            <person name="Sun H."/>
            <person name="Tunlid A."/>
            <person name="Henrissat B."/>
            <person name="Grigoriev I.V."/>
            <person name="Hibbett D.S."/>
            <person name="Martin F."/>
        </authorList>
    </citation>
    <scope>NUCLEOTIDE SEQUENCE [LARGE SCALE GENOMIC DNA]</scope>
    <source>
        <strain evidence="10 11">MD-312</strain>
    </source>
</reference>
<dbReference type="SUPFAM" id="SSF54001">
    <property type="entry name" value="Cysteine proteinases"/>
    <property type="match status" value="1"/>
</dbReference>
<dbReference type="HOGENOM" id="CLU_003639_2_0_1"/>
<dbReference type="GO" id="GO:0003697">
    <property type="term" value="F:single-stranded DNA binding"/>
    <property type="evidence" value="ECO:0007669"/>
    <property type="project" value="TreeGrafter"/>
</dbReference>
<dbReference type="GO" id="GO:0005737">
    <property type="term" value="C:cytoplasm"/>
    <property type="evidence" value="ECO:0007669"/>
    <property type="project" value="TreeGrafter"/>
</dbReference>
<evidence type="ECO:0000313" key="11">
    <source>
        <dbReference type="Proteomes" id="UP000053820"/>
    </source>
</evidence>
<feature type="compositionally biased region" description="Basic and acidic residues" evidence="6">
    <location>
        <begin position="291"/>
        <end position="319"/>
    </location>
</feature>
<dbReference type="InterPro" id="IPR038765">
    <property type="entry name" value="Papain-like_cys_pep_sf"/>
</dbReference>
<dbReference type="GO" id="GO:0006298">
    <property type="term" value="P:mismatch repair"/>
    <property type="evidence" value="ECO:0007669"/>
    <property type="project" value="TreeGrafter"/>
</dbReference>
<feature type="compositionally biased region" description="Basic and acidic residues" evidence="6">
    <location>
        <begin position="780"/>
        <end position="795"/>
    </location>
</feature>
<dbReference type="Gene3D" id="3.30.70.2460">
    <property type="entry name" value="Rad4, beta-hairpin domain BHD3"/>
    <property type="match status" value="1"/>
</dbReference>
<dbReference type="InterPro" id="IPR018328">
    <property type="entry name" value="Rad4_beta-hairpin_dom3"/>
</dbReference>
<dbReference type="PANTHER" id="PTHR12135">
    <property type="entry name" value="DNA REPAIR PROTEIN XP-C / RAD4"/>
    <property type="match status" value="1"/>
</dbReference>